<reference evidence="13" key="1">
    <citation type="submission" date="2025-08" db="UniProtKB">
        <authorList>
            <consortium name="RefSeq"/>
        </authorList>
    </citation>
    <scope>IDENTIFICATION</scope>
    <source>
        <tissue evidence="13">Fruit stalk</tissue>
    </source>
</reference>
<evidence type="ECO:0000256" key="7">
    <source>
        <dbReference type="ARBA" id="ARBA00023136"/>
    </source>
</evidence>
<feature type="domain" description="Disease resistance R13L4/SHOC-2-like LRR" evidence="11">
    <location>
        <begin position="527"/>
        <end position="726"/>
    </location>
</feature>
<dbReference type="Pfam" id="PF00560">
    <property type="entry name" value="LRR_1"/>
    <property type="match status" value="2"/>
</dbReference>
<dbReference type="PRINTS" id="PR00019">
    <property type="entry name" value="LEURICHRPT"/>
</dbReference>
<evidence type="ECO:0000256" key="4">
    <source>
        <dbReference type="ARBA" id="ARBA00022729"/>
    </source>
</evidence>
<dbReference type="PANTHER" id="PTHR27000">
    <property type="entry name" value="LEUCINE-RICH REPEAT RECEPTOR-LIKE PROTEIN KINASE FAMILY PROTEIN-RELATED"/>
    <property type="match status" value="1"/>
</dbReference>
<name>A0A6P5ZQT0_DURZI</name>
<dbReference type="PANTHER" id="PTHR27000:SF775">
    <property type="entry name" value="PLANT INTRACELLULAR RAS-GROUP-RELATED LRR PROTEIN 3"/>
    <property type="match status" value="1"/>
</dbReference>
<keyword evidence="7" id="KW-0472">Membrane</keyword>
<evidence type="ECO:0000256" key="6">
    <source>
        <dbReference type="ARBA" id="ARBA00022989"/>
    </source>
</evidence>
<evidence type="ECO:0000256" key="8">
    <source>
        <dbReference type="ARBA" id="ARBA00023170"/>
    </source>
</evidence>
<keyword evidence="3" id="KW-0812">Transmembrane</keyword>
<keyword evidence="4 10" id="KW-0732">Signal</keyword>
<evidence type="ECO:0000256" key="3">
    <source>
        <dbReference type="ARBA" id="ARBA00022692"/>
    </source>
</evidence>
<evidence type="ECO:0000256" key="1">
    <source>
        <dbReference type="ARBA" id="ARBA00004479"/>
    </source>
</evidence>
<keyword evidence="2" id="KW-0433">Leucine-rich repeat</keyword>
<evidence type="ECO:0000256" key="9">
    <source>
        <dbReference type="ARBA" id="ARBA00023180"/>
    </source>
</evidence>
<dbReference type="InterPro" id="IPR032675">
    <property type="entry name" value="LRR_dom_sf"/>
</dbReference>
<evidence type="ECO:0000256" key="2">
    <source>
        <dbReference type="ARBA" id="ARBA00022614"/>
    </source>
</evidence>
<dbReference type="SUPFAM" id="SSF52058">
    <property type="entry name" value="L domain-like"/>
    <property type="match status" value="3"/>
</dbReference>
<accession>A0A6P5ZQT0</accession>
<dbReference type="SMART" id="SM00369">
    <property type="entry name" value="LRR_TYP"/>
    <property type="match status" value="8"/>
</dbReference>
<evidence type="ECO:0000313" key="13">
    <source>
        <dbReference type="RefSeq" id="XP_022755218.1"/>
    </source>
</evidence>
<dbReference type="RefSeq" id="XP_022755218.1">
    <property type="nucleotide sequence ID" value="XM_022899483.1"/>
</dbReference>
<dbReference type="Pfam" id="PF23598">
    <property type="entry name" value="LRR_14"/>
    <property type="match status" value="1"/>
</dbReference>
<keyword evidence="9" id="KW-0325">Glycoprotein</keyword>
<comment type="subcellular location">
    <subcellularLocation>
        <location evidence="1">Membrane</location>
        <topology evidence="1">Single-pass type I membrane protein</topology>
    </subcellularLocation>
</comment>
<dbReference type="GeneID" id="111303314"/>
<dbReference type="AlphaFoldDB" id="A0A6P5ZQT0"/>
<keyword evidence="12" id="KW-1185">Reference proteome</keyword>
<dbReference type="InterPro" id="IPR055414">
    <property type="entry name" value="LRR_R13L4/SHOC2-like"/>
</dbReference>
<dbReference type="Proteomes" id="UP000515121">
    <property type="component" value="Unplaced"/>
</dbReference>
<sequence>MEWKWLSVVLVAFLLGRCCECEGCWEQEKIALLQLKPFFTHITDVKNYWVEEGKQSLDCCQWKRVECNNSTGRVIRLFLNLTTTEVYRGLVHSYYGEYDWIEKDHWYLNASLFLPFEELKSLYLGGNSIIGCVGNEGFERLSSKLDKLEILDLSVNQFNDNILASLSELSSLKSLNLAKNQFTGSNPANGMKRLSKLNKLKTLDLHDNVLGNNILSHLDDFTSLKSLLLQNCGIKGMVDLLELNSLMNLKELYLGQNQIESLGFLFQSKGQLKLIKLEVLGLSENLFNNSIFSSLAALSNLKSLYIGFNKLEGPIHIKELNALSNLVELDMRNNEVNYFVPSQDNETKLRLINLEVLDLRWNLFNCSILSSLGRLSNLKSLSFGGNNLEGSIDLRGLDALSNLENLFISCNDPNGTRACSLPPQSLELFPSLKTLSFYGFSFYGTLTTQWQILTSLEELVLENSSLSSYFIQDIEMLIALKNLYVFSCELNDCLNLQGPLHLKNLETLVIQDTSLENNFIEKIGVMPSLKILKLSDCGLNGTIQTQGFCEMRNLQNLDVSGNNLKGNLPECFSNLTFLENLDLSSNQFSGSISTLKSLTSLERLDLSSNQFSGDISALRSLKSLGTLSLSNNYFEIPSSLGPLFNLSKLQSIFADNNTIYAETEMHFLAPTFQLNEISMSCCGDAGSFPRFLYHQQDLVSVDLSNIYFKVEKFPIWLLENNTKLETLILSNSSLSGPLLLPLAPHLGLSEFDISNNFFNGSIPVEIGAKLPSLSFLNMSKNHFGDSIPDSIGDMNSIQTLDLSNNNLTGGVPEPWPWVAPH</sequence>
<keyword evidence="5" id="KW-0677">Repeat</keyword>
<dbReference type="KEGG" id="dzi:111303314"/>
<dbReference type="InterPro" id="IPR001611">
    <property type="entry name" value="Leu-rich_rpt"/>
</dbReference>
<gene>
    <name evidence="13" type="primary">LOC111303314</name>
</gene>
<dbReference type="GO" id="GO:0016020">
    <property type="term" value="C:membrane"/>
    <property type="evidence" value="ECO:0007669"/>
    <property type="project" value="UniProtKB-SubCell"/>
</dbReference>
<evidence type="ECO:0000259" key="11">
    <source>
        <dbReference type="Pfam" id="PF23598"/>
    </source>
</evidence>
<evidence type="ECO:0000256" key="5">
    <source>
        <dbReference type="ARBA" id="ARBA00022737"/>
    </source>
</evidence>
<organism evidence="12 13">
    <name type="scientific">Durio zibethinus</name>
    <name type="common">Durian</name>
    <dbReference type="NCBI Taxonomy" id="66656"/>
    <lineage>
        <taxon>Eukaryota</taxon>
        <taxon>Viridiplantae</taxon>
        <taxon>Streptophyta</taxon>
        <taxon>Embryophyta</taxon>
        <taxon>Tracheophyta</taxon>
        <taxon>Spermatophyta</taxon>
        <taxon>Magnoliopsida</taxon>
        <taxon>eudicotyledons</taxon>
        <taxon>Gunneridae</taxon>
        <taxon>Pentapetalae</taxon>
        <taxon>rosids</taxon>
        <taxon>malvids</taxon>
        <taxon>Malvales</taxon>
        <taxon>Malvaceae</taxon>
        <taxon>Helicteroideae</taxon>
        <taxon>Durio</taxon>
    </lineage>
</organism>
<protein>
    <submittedName>
        <fullName evidence="13">Receptor-like protein 12 isoform X1</fullName>
    </submittedName>
</protein>
<keyword evidence="8" id="KW-0675">Receptor</keyword>
<evidence type="ECO:0000256" key="10">
    <source>
        <dbReference type="SAM" id="SignalP"/>
    </source>
</evidence>
<evidence type="ECO:0000313" key="12">
    <source>
        <dbReference type="Proteomes" id="UP000515121"/>
    </source>
</evidence>
<dbReference type="OrthoDB" id="999794at2759"/>
<dbReference type="Gene3D" id="3.80.10.10">
    <property type="entry name" value="Ribonuclease Inhibitor"/>
    <property type="match status" value="7"/>
</dbReference>
<proteinExistence type="predicted"/>
<dbReference type="InterPro" id="IPR003591">
    <property type="entry name" value="Leu-rich_rpt_typical-subtyp"/>
</dbReference>
<feature type="chain" id="PRO_5027774251" evidence="10">
    <location>
        <begin position="22"/>
        <end position="821"/>
    </location>
</feature>
<dbReference type="SMART" id="SM00365">
    <property type="entry name" value="LRR_SD22"/>
    <property type="match status" value="8"/>
</dbReference>
<feature type="signal peptide" evidence="10">
    <location>
        <begin position="1"/>
        <end position="21"/>
    </location>
</feature>
<keyword evidence="6" id="KW-1133">Transmembrane helix</keyword>
<dbReference type="PROSITE" id="PS51450">
    <property type="entry name" value="LRR"/>
    <property type="match status" value="3"/>
</dbReference>